<feature type="compositionally biased region" description="Polar residues" evidence="1">
    <location>
        <begin position="204"/>
        <end position="217"/>
    </location>
</feature>
<gene>
    <name evidence="4" type="ORF">SAMN05421869_101611</name>
</gene>
<dbReference type="AlphaFoldDB" id="A0A1G8A3J9"/>
<dbReference type="STRING" id="633440.SAMN05421869_101611"/>
<keyword evidence="2" id="KW-0472">Membrane</keyword>
<feature type="transmembrane region" description="Helical" evidence="2">
    <location>
        <begin position="20"/>
        <end position="41"/>
    </location>
</feature>
<evidence type="ECO:0000256" key="1">
    <source>
        <dbReference type="SAM" id="MobiDB-lite"/>
    </source>
</evidence>
<sequence length="265" mass="27404">MRVLSVSGARRDQAVPRGGAVRRVVGGLVAVVVAACLVGVMPGVAFAHVVVSPGTATQGGYAALTFRVPNERDDASTTGIEVQFPTDFPLASVSVKPDPRYRYEITKTKPARPVEAHGASVTEVVGKITWTAADPESAIKPGEYDEFSVSVGPLPETDLLVFKTLQRYGDGEVVRWIQEPAAAGAEEPERPAPVLRLLPKGSDDTQGNPAAQPSTGTGEVALDASSAPASGSDTGVAWAVGLSAAALVISLACAATLVARRRRAP</sequence>
<evidence type="ECO:0000313" key="5">
    <source>
        <dbReference type="Proteomes" id="UP000199202"/>
    </source>
</evidence>
<dbReference type="EMBL" id="FNDJ01000001">
    <property type="protein sequence ID" value="SDH15565.1"/>
    <property type="molecule type" value="Genomic_DNA"/>
</dbReference>
<keyword evidence="2" id="KW-0812">Transmembrane</keyword>
<keyword evidence="2" id="KW-1133">Transmembrane helix</keyword>
<protein>
    <recommendedName>
        <fullName evidence="3">YncI copper-binding domain-containing protein</fullName>
    </recommendedName>
</protein>
<evidence type="ECO:0000313" key="4">
    <source>
        <dbReference type="EMBL" id="SDH15565.1"/>
    </source>
</evidence>
<dbReference type="Proteomes" id="UP000199202">
    <property type="component" value="Unassembled WGS sequence"/>
</dbReference>
<accession>A0A1G8A3J9</accession>
<evidence type="ECO:0000256" key="2">
    <source>
        <dbReference type="SAM" id="Phobius"/>
    </source>
</evidence>
<dbReference type="InterPro" id="IPR038507">
    <property type="entry name" value="YcnI-like_sf"/>
</dbReference>
<evidence type="ECO:0000259" key="3">
    <source>
        <dbReference type="Pfam" id="PF07987"/>
    </source>
</evidence>
<dbReference type="CDD" id="cd08545">
    <property type="entry name" value="YcnI_like"/>
    <property type="match status" value="1"/>
</dbReference>
<feature type="domain" description="YncI copper-binding" evidence="3">
    <location>
        <begin position="48"/>
        <end position="197"/>
    </location>
</feature>
<reference evidence="4 5" key="1">
    <citation type="submission" date="2016-10" db="EMBL/GenBank/DDBJ databases">
        <authorList>
            <person name="de Groot N.N."/>
        </authorList>
    </citation>
    <scope>NUCLEOTIDE SEQUENCE [LARGE SCALE GENOMIC DNA]</scope>
    <source>
        <strain evidence="4 5">CGMCC 4.6533</strain>
    </source>
</reference>
<organism evidence="4 5">
    <name type="scientific">Nonomuraea jiangxiensis</name>
    <dbReference type="NCBI Taxonomy" id="633440"/>
    <lineage>
        <taxon>Bacteria</taxon>
        <taxon>Bacillati</taxon>
        <taxon>Actinomycetota</taxon>
        <taxon>Actinomycetes</taxon>
        <taxon>Streptosporangiales</taxon>
        <taxon>Streptosporangiaceae</taxon>
        <taxon>Nonomuraea</taxon>
    </lineage>
</organism>
<dbReference type="InterPro" id="IPR012533">
    <property type="entry name" value="YcnI-copper_dom"/>
</dbReference>
<feature type="region of interest" description="Disordered" evidence="1">
    <location>
        <begin position="183"/>
        <end position="228"/>
    </location>
</feature>
<dbReference type="Gene3D" id="2.60.40.2230">
    <property type="entry name" value="Uncharacterised protein YcnI-like PF07987, DUF1775"/>
    <property type="match status" value="1"/>
</dbReference>
<feature type="transmembrane region" description="Helical" evidence="2">
    <location>
        <begin position="236"/>
        <end position="259"/>
    </location>
</feature>
<name>A0A1G8A3J9_9ACTN</name>
<dbReference type="Pfam" id="PF07987">
    <property type="entry name" value="DUF1775"/>
    <property type="match status" value="1"/>
</dbReference>
<proteinExistence type="predicted"/>
<keyword evidence="5" id="KW-1185">Reference proteome</keyword>